<evidence type="ECO:0000259" key="2">
    <source>
        <dbReference type="Pfam" id="PF00441"/>
    </source>
</evidence>
<dbReference type="AlphaFoldDB" id="A0A917RMW1"/>
<reference evidence="3" key="2">
    <citation type="submission" date="2020-09" db="EMBL/GenBank/DDBJ databases">
        <authorList>
            <person name="Sun Q."/>
            <person name="Zhou Y."/>
        </authorList>
    </citation>
    <scope>NUCLEOTIDE SEQUENCE</scope>
    <source>
        <strain evidence="3">CGMCC 4.3508</strain>
    </source>
</reference>
<accession>A0A917RMW1</accession>
<keyword evidence="1" id="KW-0285">Flavoprotein</keyword>
<reference evidence="3" key="1">
    <citation type="journal article" date="2014" name="Int. J. Syst. Evol. Microbiol.">
        <title>Complete genome sequence of Corynebacterium casei LMG S-19264T (=DSM 44701T), isolated from a smear-ripened cheese.</title>
        <authorList>
            <consortium name="US DOE Joint Genome Institute (JGI-PGF)"/>
            <person name="Walter F."/>
            <person name="Albersmeier A."/>
            <person name="Kalinowski J."/>
            <person name="Ruckert C."/>
        </authorList>
    </citation>
    <scope>NUCLEOTIDE SEQUENCE</scope>
    <source>
        <strain evidence="3">CGMCC 4.3508</strain>
    </source>
</reference>
<dbReference type="Gene3D" id="1.20.140.10">
    <property type="entry name" value="Butyryl-CoA Dehydrogenase, subunit A, domain 3"/>
    <property type="match status" value="1"/>
</dbReference>
<evidence type="ECO:0000256" key="1">
    <source>
        <dbReference type="ARBA" id="ARBA00022630"/>
    </source>
</evidence>
<comment type="caution">
    <text evidence="3">The sequence shown here is derived from an EMBL/GenBank/DDBJ whole genome shotgun (WGS) entry which is preliminary data.</text>
</comment>
<dbReference type="SUPFAM" id="SSF47203">
    <property type="entry name" value="Acyl-CoA dehydrogenase C-terminal domain-like"/>
    <property type="match status" value="1"/>
</dbReference>
<name>A0A917RMW1_9NOCA</name>
<evidence type="ECO:0000313" key="3">
    <source>
        <dbReference type="EMBL" id="GGL16046.1"/>
    </source>
</evidence>
<dbReference type="Proteomes" id="UP000638263">
    <property type="component" value="Unassembled WGS sequence"/>
</dbReference>
<feature type="domain" description="Acyl-CoA dehydrogenase/oxidase C-terminal" evidence="2">
    <location>
        <begin position="2"/>
        <end position="51"/>
    </location>
</feature>
<dbReference type="RefSeq" id="WP_308434974.1">
    <property type="nucleotide sequence ID" value="NZ_BMMH01000006.1"/>
</dbReference>
<evidence type="ECO:0000313" key="4">
    <source>
        <dbReference type="Proteomes" id="UP000638263"/>
    </source>
</evidence>
<dbReference type="InterPro" id="IPR036250">
    <property type="entry name" value="AcylCo_DH-like_C"/>
</dbReference>
<protein>
    <recommendedName>
        <fullName evidence="2">Acyl-CoA dehydrogenase/oxidase C-terminal domain-containing protein</fullName>
    </recommendedName>
</protein>
<proteinExistence type="predicted"/>
<sequence length="55" mass="6393">MDRLRTRHLFGGPLGRMQYWQFKMAERAPSVEMARSLYRKAAIRLDRGARSAEPG</sequence>
<organism evidence="3 4">
    <name type="scientific">Nocardia jinanensis</name>
    <dbReference type="NCBI Taxonomy" id="382504"/>
    <lineage>
        <taxon>Bacteria</taxon>
        <taxon>Bacillati</taxon>
        <taxon>Actinomycetota</taxon>
        <taxon>Actinomycetes</taxon>
        <taxon>Mycobacteriales</taxon>
        <taxon>Nocardiaceae</taxon>
        <taxon>Nocardia</taxon>
    </lineage>
</organism>
<gene>
    <name evidence="3" type="ORF">GCM10011588_33400</name>
</gene>
<dbReference type="InterPro" id="IPR009075">
    <property type="entry name" value="AcylCo_DH/oxidase_C"/>
</dbReference>
<dbReference type="Pfam" id="PF00441">
    <property type="entry name" value="Acyl-CoA_dh_1"/>
    <property type="match status" value="1"/>
</dbReference>
<dbReference type="GO" id="GO:0016627">
    <property type="term" value="F:oxidoreductase activity, acting on the CH-CH group of donors"/>
    <property type="evidence" value="ECO:0007669"/>
    <property type="project" value="InterPro"/>
</dbReference>
<dbReference type="EMBL" id="BMMH01000006">
    <property type="protein sequence ID" value="GGL16046.1"/>
    <property type="molecule type" value="Genomic_DNA"/>
</dbReference>
<keyword evidence="4" id="KW-1185">Reference proteome</keyword>